<dbReference type="RefSeq" id="WP_141697759.1">
    <property type="nucleotide sequence ID" value="NZ_FMAE01000027.1"/>
</dbReference>
<organism evidence="1 2">
    <name type="scientific">Bradyrhizobium yuanmingense</name>
    <dbReference type="NCBI Taxonomy" id="108015"/>
    <lineage>
        <taxon>Bacteria</taxon>
        <taxon>Pseudomonadati</taxon>
        <taxon>Pseudomonadota</taxon>
        <taxon>Alphaproteobacteria</taxon>
        <taxon>Hyphomicrobiales</taxon>
        <taxon>Nitrobacteraceae</taxon>
        <taxon>Bradyrhizobium</taxon>
    </lineage>
</organism>
<name>A0A1C3XIR0_9BRAD</name>
<proteinExistence type="predicted"/>
<gene>
    <name evidence="1" type="ORF">GA0061099_102717</name>
</gene>
<sequence>MISDCFQPGLPVINRLAGKRHVVMRLRHLVFWVACLSLTGCGTYIPSQRDWPRSSSREVEDMNSTLIRSIVCELSYAVTLAVKEDLAQARERANHRVYSSFLARWGVEVATDLTVSENSTVNPTGLWEPVSPLSPVFSLAGGISGGAVATNENNFNVFYPIAALYKPNLFQRNSTERPCRDPSGNKEGSPLVDIDLKILPLLESRIQIVKLGLARDPDNVELIKDEKNVLTQTVSIKGDGFRRHHTDVEVYDGHAEPVWKPIQCR</sequence>
<reference evidence="1 2" key="1">
    <citation type="submission" date="2016-08" db="EMBL/GenBank/DDBJ databases">
        <authorList>
            <person name="Seilhamer J.J."/>
        </authorList>
    </citation>
    <scope>NUCLEOTIDE SEQUENCE [LARGE SCALE GENOMIC DNA]</scope>
    <source>
        <strain evidence="1 2">CCBAU 10071</strain>
    </source>
</reference>
<evidence type="ECO:0000313" key="1">
    <source>
        <dbReference type="EMBL" id="SCB52138.1"/>
    </source>
</evidence>
<protein>
    <submittedName>
        <fullName evidence="1">Uncharacterized protein</fullName>
    </submittedName>
</protein>
<dbReference type="Proteomes" id="UP000183174">
    <property type="component" value="Unassembled WGS sequence"/>
</dbReference>
<accession>A0A1C3XIR0</accession>
<dbReference type="AlphaFoldDB" id="A0A1C3XIR0"/>
<dbReference type="EMBL" id="FMAE01000027">
    <property type="protein sequence ID" value="SCB52138.1"/>
    <property type="molecule type" value="Genomic_DNA"/>
</dbReference>
<evidence type="ECO:0000313" key="2">
    <source>
        <dbReference type="Proteomes" id="UP000183174"/>
    </source>
</evidence>